<dbReference type="AlphaFoldDB" id="A0A4Q1BAV1"/>
<dbReference type="OrthoDB" id="5835829at2759"/>
<comment type="caution">
    <text evidence="4">The sequence shown here is derived from an EMBL/GenBank/DDBJ whole genome shotgun (WGS) entry which is preliminary data.</text>
</comment>
<protein>
    <submittedName>
        <fullName evidence="4">Uncharacterized protein</fullName>
    </submittedName>
</protein>
<keyword evidence="3" id="KW-0328">Glycosyltransferase</keyword>
<dbReference type="InParanoid" id="A0A4Q1BAV1"/>
<dbReference type="Pfam" id="PF00201">
    <property type="entry name" value="UDPGT"/>
    <property type="match status" value="1"/>
</dbReference>
<evidence type="ECO:0000256" key="3">
    <source>
        <dbReference type="RuleBase" id="RU003718"/>
    </source>
</evidence>
<dbReference type="EMBL" id="SDIL01000154">
    <property type="protein sequence ID" value="RXK35167.1"/>
    <property type="molecule type" value="Genomic_DNA"/>
</dbReference>
<organism evidence="4 5">
    <name type="scientific">Tremella mesenterica</name>
    <name type="common">Jelly fungus</name>
    <dbReference type="NCBI Taxonomy" id="5217"/>
    <lineage>
        <taxon>Eukaryota</taxon>
        <taxon>Fungi</taxon>
        <taxon>Dikarya</taxon>
        <taxon>Basidiomycota</taxon>
        <taxon>Agaricomycotina</taxon>
        <taxon>Tremellomycetes</taxon>
        <taxon>Tremellales</taxon>
        <taxon>Tremellaceae</taxon>
        <taxon>Tremella</taxon>
    </lineage>
</organism>
<dbReference type="InterPro" id="IPR035595">
    <property type="entry name" value="UDP_glycos_trans_CS"/>
</dbReference>
<dbReference type="PANTHER" id="PTHR48047">
    <property type="entry name" value="GLYCOSYLTRANSFERASE"/>
    <property type="match status" value="1"/>
</dbReference>
<dbReference type="SUPFAM" id="SSF53756">
    <property type="entry name" value="UDP-Glycosyltransferase/glycogen phosphorylase"/>
    <property type="match status" value="1"/>
</dbReference>
<keyword evidence="2 3" id="KW-0808">Transferase</keyword>
<gene>
    <name evidence="4" type="ORF">M231_07579</name>
</gene>
<name>A0A4Q1BAV1_TREME</name>
<dbReference type="GO" id="GO:0035251">
    <property type="term" value="F:UDP-glucosyltransferase activity"/>
    <property type="evidence" value="ECO:0007669"/>
    <property type="project" value="TreeGrafter"/>
</dbReference>
<proteinExistence type="inferred from homology"/>
<dbReference type="VEuPathDB" id="FungiDB:TREMEDRAFT_66174"/>
<dbReference type="Gene3D" id="3.40.50.2000">
    <property type="entry name" value="Glycogen Phosphorylase B"/>
    <property type="match status" value="2"/>
</dbReference>
<evidence type="ECO:0000256" key="2">
    <source>
        <dbReference type="ARBA" id="ARBA00022679"/>
    </source>
</evidence>
<dbReference type="PROSITE" id="PS00375">
    <property type="entry name" value="UDPGT"/>
    <property type="match status" value="1"/>
</dbReference>
<keyword evidence="5" id="KW-1185">Reference proteome</keyword>
<accession>A0A4Q1BAV1</accession>
<evidence type="ECO:0000256" key="1">
    <source>
        <dbReference type="ARBA" id="ARBA00009995"/>
    </source>
</evidence>
<comment type="similarity">
    <text evidence="1 3">Belongs to the UDP-glycosyltransferase family.</text>
</comment>
<sequence length="530" mass="58729">MTVVSGDILKPTHYLIVTYPAWSHLRSLLGLCNSLLTLNPSLHLTILVPASRASAAALETSQYPPIVFPERKKIVHYGDASYKKDGLYGVREGYKMECLTWLESYTQPLAKLDAVKDSITKEDVPLHDIPLTAIIADLNLCAFSVSIKKIMGREKGETPILLTLAPYNTALLAAFMMQGYGDLSGKIDRVLSSSGDDQELQKKLGMEIIGSSDEIVSIPGLSPYHFYEANPVETESMLHRLPTMAQFLKYIPLVTERLIIGWPHVLGQNLQDQVTKRFGPSYQIGPQLPVLSGTEWVVEEREGECKQYLDAALIDEGENSVFFGSILFAPTKDQIILLLDVLEELQRKYIMVVGNLDPVVRPGVEDIMRDRVGRADNKGLLVRWAPQRAILSHPATGLFLTHAGASSAVEAMTLRMPMILWPAGFDQPYIANELDALGVGYELLQIREGPNIGRTCARNGVVVRGTAEAIRGEFLLAFGDLKGGLVGRLRNRVREVAEMLREDKECGATFKSMWELSRIGHEVLNEIDST</sequence>
<reference evidence="4 5" key="1">
    <citation type="submission" date="2016-06" db="EMBL/GenBank/DDBJ databases">
        <title>Evolution of pathogenesis and genome organization in the Tremellales.</title>
        <authorList>
            <person name="Cuomo C."/>
            <person name="Litvintseva A."/>
            <person name="Heitman J."/>
            <person name="Chen Y."/>
            <person name="Sun S."/>
            <person name="Springer D."/>
            <person name="Dromer F."/>
            <person name="Young S."/>
            <person name="Zeng Q."/>
            <person name="Chapman S."/>
            <person name="Gujja S."/>
            <person name="Saif S."/>
            <person name="Birren B."/>
        </authorList>
    </citation>
    <scope>NUCLEOTIDE SEQUENCE [LARGE SCALE GENOMIC DNA]</scope>
    <source>
        <strain evidence="4 5">ATCC 28783</strain>
    </source>
</reference>
<dbReference type="Proteomes" id="UP000289152">
    <property type="component" value="Unassembled WGS sequence"/>
</dbReference>
<evidence type="ECO:0000313" key="4">
    <source>
        <dbReference type="EMBL" id="RXK35167.1"/>
    </source>
</evidence>
<evidence type="ECO:0000313" key="5">
    <source>
        <dbReference type="Proteomes" id="UP000289152"/>
    </source>
</evidence>
<dbReference type="InterPro" id="IPR002213">
    <property type="entry name" value="UDP_glucos_trans"/>
</dbReference>
<dbReference type="PANTHER" id="PTHR48047:SF107">
    <property type="entry name" value="UDP-GLYCOSYLTRANSFERASE 92A1-LIKE"/>
    <property type="match status" value="1"/>
</dbReference>